<reference evidence="3" key="1">
    <citation type="submission" date="2023-07" db="EMBL/GenBank/DDBJ databases">
        <title>Black Yeasts Isolated from many extreme environments.</title>
        <authorList>
            <person name="Coleine C."/>
            <person name="Stajich J.E."/>
            <person name="Selbmann L."/>
        </authorList>
    </citation>
    <scope>NUCLEOTIDE SEQUENCE</scope>
    <source>
        <strain evidence="3">CCFEE 5485</strain>
    </source>
</reference>
<name>A0AAE0WLH0_9PEZI</name>
<dbReference type="Gene3D" id="3.40.50.300">
    <property type="entry name" value="P-loop containing nucleotide triphosphate hydrolases"/>
    <property type="match status" value="1"/>
</dbReference>
<accession>A0AAE0WLH0</accession>
<dbReference type="GO" id="GO:0031048">
    <property type="term" value="P:regulatory ncRNA-mediated heterochromatin formation"/>
    <property type="evidence" value="ECO:0007669"/>
    <property type="project" value="TreeGrafter"/>
</dbReference>
<evidence type="ECO:0000313" key="3">
    <source>
        <dbReference type="EMBL" id="KAK3673886.1"/>
    </source>
</evidence>
<proteinExistence type="predicted"/>
<comment type="caution">
    <text evidence="3">The sequence shown here is derived from an EMBL/GenBank/DDBJ whole genome shotgun (WGS) entry which is preliminary data.</text>
</comment>
<organism evidence="3 4">
    <name type="scientific">Recurvomyces mirabilis</name>
    <dbReference type="NCBI Taxonomy" id="574656"/>
    <lineage>
        <taxon>Eukaryota</taxon>
        <taxon>Fungi</taxon>
        <taxon>Dikarya</taxon>
        <taxon>Ascomycota</taxon>
        <taxon>Pezizomycotina</taxon>
        <taxon>Dothideomycetes</taxon>
        <taxon>Dothideomycetidae</taxon>
        <taxon>Mycosphaerellales</taxon>
        <taxon>Teratosphaeriaceae</taxon>
        <taxon>Recurvomyces</taxon>
    </lineage>
</organism>
<keyword evidence="4" id="KW-1185">Reference proteome</keyword>
<dbReference type="Pfam" id="PF13087">
    <property type="entry name" value="AAA_12"/>
    <property type="match status" value="1"/>
</dbReference>
<gene>
    <name evidence="3" type="ORF">LTR78_006088</name>
</gene>
<dbReference type="InterPro" id="IPR045055">
    <property type="entry name" value="DNA2/NAM7-like"/>
</dbReference>
<dbReference type="SUPFAM" id="SSF52540">
    <property type="entry name" value="P-loop containing nucleoside triphosphate hydrolases"/>
    <property type="match status" value="1"/>
</dbReference>
<dbReference type="InterPro" id="IPR047187">
    <property type="entry name" value="SF1_C_Upf1"/>
</dbReference>
<dbReference type="EMBL" id="JAUTXT010000022">
    <property type="protein sequence ID" value="KAK3673886.1"/>
    <property type="molecule type" value="Genomic_DNA"/>
</dbReference>
<sequence>MRALRARLRTSFAIEIDARDQDELDQDQKGDLLDDNDDVASVVTKMAPLTEKIRLATVDNFQGEEAKVVIVSLVRSNEERNAGFLKTPNRINVLLSRAQYGMYILGNKETQRSSSPMWQKVTDRFQEIGAIGSSLDLDCPRHPDMMISRFVGQNWFPFALLVSTDERDESMTEAALNKDPYVFLSCRHFFPASIMDKHMKMDDYYDLDHASRLSQTKLLNDVELATSILGCPTCGHAVDNISRYSRCVKGRRLDASAKKIVESIEKTHKLMRERALAAIDSLKATVATAAVPQQAIALCGEREQQLAEVFKLDKSMNTMRYEAVDHVRKEIYRWGGIVQNMTKPFGVVRERMKAKAQDGPLSVNTIRHLPHIAGLLMLPAALVELCDLAIITDVIARAEKKKGQDSQGLRVDFKTNRAKCEQLIRQAREASMAVPQVQGMAMWAQYALLESRVGASEESLSNQYLDAEAAIRIADAEELVSGFNFPAEKRDDGIDLDQARVALKKVGQPCHMDVPMITHVGLPDIASSSHWFRCINSHVFAGREQDGDDAVCYYCGECVTDGDPVEEESQGSDASVAGDEDLLISPSH</sequence>
<feature type="region of interest" description="Disordered" evidence="1">
    <location>
        <begin position="564"/>
        <end position="588"/>
    </location>
</feature>
<evidence type="ECO:0000313" key="4">
    <source>
        <dbReference type="Proteomes" id="UP001274830"/>
    </source>
</evidence>
<dbReference type="InterPro" id="IPR041679">
    <property type="entry name" value="DNA2/NAM7-like_C"/>
</dbReference>
<protein>
    <recommendedName>
        <fullName evidence="2">DNA2/NAM7 helicase-like C-terminal domain-containing protein</fullName>
    </recommendedName>
</protein>
<feature type="domain" description="DNA2/NAM7 helicase-like C-terminal" evidence="2">
    <location>
        <begin position="50"/>
        <end position="108"/>
    </location>
</feature>
<dbReference type="AlphaFoldDB" id="A0AAE0WLH0"/>
<dbReference type="PANTHER" id="PTHR10887:SF445">
    <property type="entry name" value="NFX1-TYPE ZINC FINGER-CONTAINING PROTEIN 1"/>
    <property type="match status" value="1"/>
</dbReference>
<dbReference type="PANTHER" id="PTHR10887">
    <property type="entry name" value="DNA2/NAM7 HELICASE FAMILY"/>
    <property type="match status" value="1"/>
</dbReference>
<dbReference type="GO" id="GO:0031380">
    <property type="term" value="C:nuclear RNA-directed RNA polymerase complex"/>
    <property type="evidence" value="ECO:0007669"/>
    <property type="project" value="TreeGrafter"/>
</dbReference>
<dbReference type="InterPro" id="IPR027417">
    <property type="entry name" value="P-loop_NTPase"/>
</dbReference>
<dbReference type="Proteomes" id="UP001274830">
    <property type="component" value="Unassembled WGS sequence"/>
</dbReference>
<dbReference type="CDD" id="cd18808">
    <property type="entry name" value="SF1_C_Upf1"/>
    <property type="match status" value="1"/>
</dbReference>
<evidence type="ECO:0000256" key="1">
    <source>
        <dbReference type="SAM" id="MobiDB-lite"/>
    </source>
</evidence>
<evidence type="ECO:0000259" key="2">
    <source>
        <dbReference type="Pfam" id="PF13087"/>
    </source>
</evidence>